<organism evidence="1 2">
    <name type="scientific">Opitutus terrae (strain DSM 11246 / JCM 15787 / PB90-1)</name>
    <dbReference type="NCBI Taxonomy" id="452637"/>
    <lineage>
        <taxon>Bacteria</taxon>
        <taxon>Pseudomonadati</taxon>
        <taxon>Verrucomicrobiota</taxon>
        <taxon>Opitutia</taxon>
        <taxon>Opitutales</taxon>
        <taxon>Opitutaceae</taxon>
        <taxon>Opitutus</taxon>
    </lineage>
</organism>
<keyword evidence="2" id="KW-1185">Reference proteome</keyword>
<proteinExistence type="predicted"/>
<evidence type="ECO:0000313" key="1">
    <source>
        <dbReference type="EMBL" id="ACB76447.1"/>
    </source>
</evidence>
<dbReference type="KEGG" id="ote:Oter_3167"/>
<gene>
    <name evidence="1" type="ordered locus">Oter_3167</name>
</gene>
<dbReference type="EMBL" id="CP001032">
    <property type="protein sequence ID" value="ACB76447.1"/>
    <property type="molecule type" value="Genomic_DNA"/>
</dbReference>
<dbReference type="Proteomes" id="UP000007013">
    <property type="component" value="Chromosome"/>
</dbReference>
<evidence type="ECO:0000313" key="2">
    <source>
        <dbReference type="Proteomes" id="UP000007013"/>
    </source>
</evidence>
<accession>B1ZMZ5</accession>
<dbReference type="TCDB" id="9.B.164.1.2">
    <property type="family name" value="the duf1302 putative Beta-barrel porin (duf1302) family"/>
</dbReference>
<dbReference type="HOGENOM" id="CLU_016532_0_0_0"/>
<evidence type="ECO:0008006" key="3">
    <source>
        <dbReference type="Google" id="ProtNLM"/>
    </source>
</evidence>
<dbReference type="STRING" id="452637.Oter_3167"/>
<sequence length="661" mass="71691">MNDRPDRVVPRLAHLIALAIAAATLLSPSVSALQFTSGKLTGSFDSTFSVGGLYRLNDPDPMFYGITNSFNGVRGQQNSVNADDGNLNYGQGWASFLAKGSHDLELRYENFGAFIRGYYFTDGKTDKTLRTPLSGDARERVEQGAELLDAYVVAKFTLFTDTPVDVRLGRQVLSLGESTFIPNGINVVNPVDLSKLRAPGSELKEAFLPVNMLKASIGVTENLTIEPFWLLEFRRNELEPAGTLFSTNDIAGRGGNKVLLGFGGLPDSGTTGAIPRTDDRRPQDIHQYGVAVRTMVPALNDTEFGFYFANYRSRSPVISARTPTRGISSAFVVSTASGLAQQQLAPAMVAAGYPAAGVPSALTTLIGAALTNVPGAALPATLRPFYPAAQTIAAGAGKLGLLDAAATARYFIEYPDEISMLGASFNTSVGNTGISWQGEVSFKNDVPLQVDDVELLFAALSVLNPLFAPPNNQMGNFLGQYNREIPGYRRHKVWTAQTTVTKVFGPMLGAQQLSLVAEVGGVQVNLPSKTTLRYDGPGTFTSGDWLAMARTGNTQYGYTPGKAFADKFSWGYQVFARLDYTNLFAGVNMSPAIGFTHDVRGNTPLPLGNFIEDRKSVNLSAEFTYQNRWAFELRYVNYFDGGRYNLLQDRDFVATTLKYSF</sequence>
<dbReference type="eggNOG" id="COG3203">
    <property type="taxonomic scope" value="Bacteria"/>
</dbReference>
<dbReference type="RefSeq" id="WP_012375976.1">
    <property type="nucleotide sequence ID" value="NC_010571.1"/>
</dbReference>
<dbReference type="OrthoDB" id="177054at2"/>
<dbReference type="AlphaFoldDB" id="B1ZMZ5"/>
<reference evidence="1 2" key="1">
    <citation type="journal article" date="2011" name="J. Bacteriol.">
        <title>Genome sequence of the verrucomicrobium Opitutus terrae PB90-1, an abundant inhabitant of rice paddy soil ecosystems.</title>
        <authorList>
            <person name="van Passel M.W."/>
            <person name="Kant R."/>
            <person name="Palva A."/>
            <person name="Copeland A."/>
            <person name="Lucas S."/>
            <person name="Lapidus A."/>
            <person name="Glavina del Rio T."/>
            <person name="Pitluck S."/>
            <person name="Goltsman E."/>
            <person name="Clum A."/>
            <person name="Sun H."/>
            <person name="Schmutz J."/>
            <person name="Larimer F.W."/>
            <person name="Land M.L."/>
            <person name="Hauser L."/>
            <person name="Kyrpides N."/>
            <person name="Mikhailova N."/>
            <person name="Richardson P.P."/>
            <person name="Janssen P.H."/>
            <person name="de Vos W.M."/>
            <person name="Smidt H."/>
        </authorList>
    </citation>
    <scope>NUCLEOTIDE SEQUENCE [LARGE SCALE GENOMIC DNA]</scope>
    <source>
        <strain evidence="2">DSM 11246 / JCM 15787 / PB90-1</strain>
    </source>
</reference>
<protein>
    <recommendedName>
        <fullName evidence="3">DUF1302 domain-containing protein</fullName>
    </recommendedName>
</protein>
<dbReference type="InterPro" id="IPR010727">
    <property type="entry name" value="DUF1302"/>
</dbReference>
<name>B1ZMZ5_OPITP</name>
<dbReference type="Pfam" id="PF06980">
    <property type="entry name" value="DUF1302"/>
    <property type="match status" value="1"/>
</dbReference>